<dbReference type="EMBL" id="AYYO01000008">
    <property type="protein sequence ID" value="KRM56209.1"/>
    <property type="molecule type" value="Genomic_DNA"/>
</dbReference>
<keyword evidence="1" id="KW-1133">Transmembrane helix</keyword>
<sequence length="156" mass="17125">MADIVLIVITAALLSLGAYNIFWQSQIQLRANYAFGEIFWGAIIAVWMTTTGLHSWPLVVCTAAFVLIYVMAGVGGIGPNRLIGQGAFGRVFKYDTLKNIALTPINARNGRGVVIAVFSFNRRNVQLIFKQPLETVLETLRGTVPASTRLTIQKIN</sequence>
<dbReference type="PATRIC" id="fig|1291052.5.peg.192"/>
<evidence type="ECO:0000313" key="2">
    <source>
        <dbReference type="EMBL" id="KRM56209.1"/>
    </source>
</evidence>
<keyword evidence="1" id="KW-0812">Transmembrane</keyword>
<gene>
    <name evidence="2" type="ORF">FC18_GL000185</name>
</gene>
<dbReference type="OrthoDB" id="2322546at2"/>
<organism evidence="2 3">
    <name type="scientific">Lacticaseibacillus sharpeae JCM 1186 = DSM 20505</name>
    <dbReference type="NCBI Taxonomy" id="1291052"/>
    <lineage>
        <taxon>Bacteria</taxon>
        <taxon>Bacillati</taxon>
        <taxon>Bacillota</taxon>
        <taxon>Bacilli</taxon>
        <taxon>Lactobacillales</taxon>
        <taxon>Lactobacillaceae</taxon>
        <taxon>Lacticaseibacillus</taxon>
    </lineage>
</organism>
<evidence type="ECO:0000313" key="3">
    <source>
        <dbReference type="Proteomes" id="UP000051679"/>
    </source>
</evidence>
<keyword evidence="3" id="KW-1185">Reference proteome</keyword>
<evidence type="ECO:0000256" key="1">
    <source>
        <dbReference type="SAM" id="Phobius"/>
    </source>
</evidence>
<feature type="transmembrane region" description="Helical" evidence="1">
    <location>
        <begin position="56"/>
        <end position="77"/>
    </location>
</feature>
<dbReference type="RefSeq" id="WP_054679934.1">
    <property type="nucleotide sequence ID" value="NZ_AYYO01000008.1"/>
</dbReference>
<keyword evidence="1" id="KW-0472">Membrane</keyword>
<name>A0A0R1ZMH8_9LACO</name>
<feature type="transmembrane region" description="Helical" evidence="1">
    <location>
        <begin position="30"/>
        <end position="50"/>
    </location>
</feature>
<dbReference type="STRING" id="1291052.FC18_GL000185"/>
<protein>
    <submittedName>
        <fullName evidence="2">Uncharacterized protein</fullName>
    </submittedName>
</protein>
<dbReference type="AlphaFoldDB" id="A0A0R1ZMH8"/>
<accession>A0A0R1ZMH8</accession>
<comment type="caution">
    <text evidence="2">The sequence shown here is derived from an EMBL/GenBank/DDBJ whole genome shotgun (WGS) entry which is preliminary data.</text>
</comment>
<reference evidence="2 3" key="1">
    <citation type="journal article" date="2015" name="Genome Announc.">
        <title>Expanding the biotechnology potential of lactobacilli through comparative genomics of 213 strains and associated genera.</title>
        <authorList>
            <person name="Sun Z."/>
            <person name="Harris H.M."/>
            <person name="McCann A."/>
            <person name="Guo C."/>
            <person name="Argimon S."/>
            <person name="Zhang W."/>
            <person name="Yang X."/>
            <person name="Jeffery I.B."/>
            <person name="Cooney J.C."/>
            <person name="Kagawa T.F."/>
            <person name="Liu W."/>
            <person name="Song Y."/>
            <person name="Salvetti E."/>
            <person name="Wrobel A."/>
            <person name="Rasinkangas P."/>
            <person name="Parkhill J."/>
            <person name="Rea M.C."/>
            <person name="O'Sullivan O."/>
            <person name="Ritari J."/>
            <person name="Douillard F.P."/>
            <person name="Paul Ross R."/>
            <person name="Yang R."/>
            <person name="Briner A.E."/>
            <person name="Felis G.E."/>
            <person name="de Vos W.M."/>
            <person name="Barrangou R."/>
            <person name="Klaenhammer T.R."/>
            <person name="Caufield P.W."/>
            <person name="Cui Y."/>
            <person name="Zhang H."/>
            <person name="O'Toole P.W."/>
        </authorList>
    </citation>
    <scope>NUCLEOTIDE SEQUENCE [LARGE SCALE GENOMIC DNA]</scope>
    <source>
        <strain evidence="2 3">DSM 20505</strain>
    </source>
</reference>
<dbReference type="Proteomes" id="UP000051679">
    <property type="component" value="Unassembled WGS sequence"/>
</dbReference>
<feature type="transmembrane region" description="Helical" evidence="1">
    <location>
        <begin position="6"/>
        <end position="23"/>
    </location>
</feature>
<proteinExistence type="predicted"/>